<evidence type="ECO:0000259" key="1">
    <source>
        <dbReference type="SMART" id="SM00831"/>
    </source>
</evidence>
<name>A0A2N4Z3M8_KLEVA</name>
<organism evidence="2 3">
    <name type="scientific">Klebsiella variicola</name>
    <dbReference type="NCBI Taxonomy" id="244366"/>
    <lineage>
        <taxon>Bacteria</taxon>
        <taxon>Pseudomonadati</taxon>
        <taxon>Pseudomonadota</taxon>
        <taxon>Gammaproteobacteria</taxon>
        <taxon>Enterobacterales</taxon>
        <taxon>Enterobacteriaceae</taxon>
        <taxon>Klebsiella/Raoultella group</taxon>
        <taxon>Klebsiella</taxon>
        <taxon>Klebsiella pneumoniae complex</taxon>
    </lineage>
</organism>
<dbReference type="SUPFAM" id="SSF81665">
    <property type="entry name" value="Calcium ATPase, transmembrane domain M"/>
    <property type="match status" value="1"/>
</dbReference>
<dbReference type="Pfam" id="PF00690">
    <property type="entry name" value="Cation_ATPase_N"/>
    <property type="match status" value="1"/>
</dbReference>
<dbReference type="Gene3D" id="1.20.1110.10">
    <property type="entry name" value="Calcium-transporting ATPase, transmembrane domain"/>
    <property type="match status" value="1"/>
</dbReference>
<dbReference type="PANTHER" id="PTHR42861">
    <property type="entry name" value="CALCIUM-TRANSPORTING ATPASE"/>
    <property type="match status" value="1"/>
</dbReference>
<dbReference type="SUPFAM" id="SSF81653">
    <property type="entry name" value="Calcium ATPase, transduction domain A"/>
    <property type="match status" value="1"/>
</dbReference>
<feature type="domain" description="Cation-transporting P-type ATPase N-terminal" evidence="1">
    <location>
        <begin position="1"/>
        <end position="64"/>
    </location>
</feature>
<gene>
    <name evidence="2" type="ORF">CWN47_10030</name>
</gene>
<proteinExistence type="predicted"/>
<dbReference type="Proteomes" id="UP000234412">
    <property type="component" value="Unassembled WGS sequence"/>
</dbReference>
<dbReference type="GO" id="GO:0022857">
    <property type="term" value="F:transmembrane transporter activity"/>
    <property type="evidence" value="ECO:0007669"/>
    <property type="project" value="UniProtKB-ARBA"/>
</dbReference>
<feature type="non-terminal residue" evidence="2">
    <location>
        <position position="164"/>
    </location>
</feature>
<dbReference type="AlphaFoldDB" id="A0A2N4Z3M8"/>
<protein>
    <submittedName>
        <fullName evidence="2">Divalent cation transporter</fullName>
    </submittedName>
</protein>
<dbReference type="InterPro" id="IPR023298">
    <property type="entry name" value="ATPase_P-typ_TM_dom_sf"/>
</dbReference>
<dbReference type="InterPro" id="IPR004014">
    <property type="entry name" value="ATPase_P-typ_cation-transptr_N"/>
</dbReference>
<dbReference type="Gene3D" id="2.70.150.10">
    <property type="entry name" value="Calcium-transporting ATPase, cytoplasmic transduction domain A"/>
    <property type="match status" value="1"/>
</dbReference>
<evidence type="ECO:0000313" key="3">
    <source>
        <dbReference type="Proteomes" id="UP000234412"/>
    </source>
</evidence>
<sequence>MEMTPENNVKGLSEAEVQARLVQYGYNEVREQPPGQLRTILKRLWGPIPWMLEIALVLEVALGKTVEPAIIAGWLAFSAVLGGIQERRAQSALDLLRSRLKVNTSVCRDGTWRQIPARGLVPGDFIVLTAGNLVPADCMIDEGVVDVDQAALTGESTQESHNKG</sequence>
<reference evidence="2 3" key="2">
    <citation type="submission" date="2018-01" db="EMBL/GenBank/DDBJ databases">
        <title>Genomic study of Klebsiella pneumoniae.</title>
        <authorList>
            <person name="Yang Y."/>
            <person name="Bicalho R."/>
        </authorList>
    </citation>
    <scope>NUCLEOTIDE SEQUENCE [LARGE SCALE GENOMIC DNA]</scope>
    <source>
        <strain evidence="2 3">A8</strain>
    </source>
</reference>
<comment type="caution">
    <text evidence="2">The sequence shown here is derived from an EMBL/GenBank/DDBJ whole genome shotgun (WGS) entry which is preliminary data.</text>
</comment>
<accession>A0A2N4Z3M8</accession>
<dbReference type="InterPro" id="IPR059000">
    <property type="entry name" value="ATPase_P-type_domA"/>
</dbReference>
<reference evidence="2 3" key="1">
    <citation type="submission" date="2017-11" db="EMBL/GenBank/DDBJ databases">
        <authorList>
            <person name="Han C.G."/>
        </authorList>
    </citation>
    <scope>NUCLEOTIDE SEQUENCE [LARGE SCALE GENOMIC DNA]</scope>
    <source>
        <strain evidence="2 3">A8</strain>
    </source>
</reference>
<dbReference type="SMART" id="SM00831">
    <property type="entry name" value="Cation_ATPase_N"/>
    <property type="match status" value="1"/>
</dbReference>
<dbReference type="EMBL" id="PIDP01000253">
    <property type="protein sequence ID" value="PLM95613.1"/>
    <property type="molecule type" value="Genomic_DNA"/>
</dbReference>
<dbReference type="Pfam" id="PF00122">
    <property type="entry name" value="E1-E2_ATPase"/>
    <property type="match status" value="1"/>
</dbReference>
<dbReference type="InterPro" id="IPR008250">
    <property type="entry name" value="ATPase_P-typ_transduc_dom_A_sf"/>
</dbReference>
<evidence type="ECO:0000313" key="2">
    <source>
        <dbReference type="EMBL" id="PLM95613.1"/>
    </source>
</evidence>